<keyword evidence="1" id="KW-0812">Transmembrane</keyword>
<name>A0AAU8G9K7_9CHLR</name>
<organism evidence="2">
    <name type="scientific">Dehalogenimonas sp. 4OHTPN</name>
    <dbReference type="NCBI Taxonomy" id="3166643"/>
    <lineage>
        <taxon>Bacteria</taxon>
        <taxon>Bacillati</taxon>
        <taxon>Chloroflexota</taxon>
        <taxon>Dehalococcoidia</taxon>
        <taxon>Dehalococcoidales</taxon>
        <taxon>Dehalococcoidaceae</taxon>
        <taxon>Dehalogenimonas</taxon>
    </lineage>
</organism>
<evidence type="ECO:0000313" key="2">
    <source>
        <dbReference type="EMBL" id="XCH33144.1"/>
    </source>
</evidence>
<dbReference type="RefSeq" id="WP_353714392.1">
    <property type="nucleotide sequence ID" value="NZ_CP159307.1"/>
</dbReference>
<keyword evidence="1" id="KW-0472">Membrane</keyword>
<proteinExistence type="predicted"/>
<dbReference type="AlphaFoldDB" id="A0AAU8G9K7"/>
<accession>A0AAU8G9K7</accession>
<keyword evidence="1" id="KW-1133">Transmembrane helix</keyword>
<gene>
    <name evidence="2" type="ORF">ABV300_08330</name>
</gene>
<feature type="transmembrane region" description="Helical" evidence="1">
    <location>
        <begin position="55"/>
        <end position="74"/>
    </location>
</feature>
<sequence length="105" mass="11476">MKRWVFPATSQGRLSVLAAALFFPVFFLAQAIVIIPDEIPDRPSFFNEPVTASLMILAWLLGTTTAVLGLFAVVKRRERAATVFLAVLLGLFVFLFGAGEALVPH</sequence>
<feature type="transmembrane region" description="Helical" evidence="1">
    <location>
        <begin position="81"/>
        <end position="103"/>
    </location>
</feature>
<reference evidence="2" key="1">
    <citation type="submission" date="2024-06" db="EMBL/GenBank/DDBJ databases">
        <title>A Novel Isolate, Dehalogenimonas sp. Strain 4OHTPN, Dechlorinates Aromatic 4 Hydroxy chlorothalonil by a Novel Reductive Dehalogenase.</title>
        <authorList>
            <person name="Liu G."/>
        </authorList>
    </citation>
    <scope>NUCLEOTIDE SEQUENCE</scope>
    <source>
        <strain evidence="2">4OHTPN</strain>
    </source>
</reference>
<protein>
    <submittedName>
        <fullName evidence="2">Uncharacterized protein</fullName>
    </submittedName>
</protein>
<evidence type="ECO:0000256" key="1">
    <source>
        <dbReference type="SAM" id="Phobius"/>
    </source>
</evidence>
<dbReference type="EMBL" id="CP159307">
    <property type="protein sequence ID" value="XCH33144.1"/>
    <property type="molecule type" value="Genomic_DNA"/>
</dbReference>